<dbReference type="Gene3D" id="3.40.710.10">
    <property type="entry name" value="DD-peptidase/beta-lactamase superfamily"/>
    <property type="match status" value="1"/>
</dbReference>
<dbReference type="RefSeq" id="WP_336586912.1">
    <property type="nucleotide sequence ID" value="NZ_JBBAXC010000007.1"/>
</dbReference>
<dbReference type="Gene3D" id="2.60.410.10">
    <property type="entry name" value="D-Ala-D-Ala carboxypeptidase, C-terminal domain"/>
    <property type="match status" value="1"/>
</dbReference>
<protein>
    <submittedName>
        <fullName evidence="11">Serine hydrolase</fullName>
    </submittedName>
</protein>
<feature type="chain" id="PRO_5047496214" evidence="9">
    <location>
        <begin position="25"/>
        <end position="432"/>
    </location>
</feature>
<dbReference type="PANTHER" id="PTHR21581:SF11">
    <property type="entry name" value="D-ALANYL-D-ALANINE CARBOXYPEPTIDASE DACA"/>
    <property type="match status" value="1"/>
</dbReference>
<evidence type="ECO:0000256" key="2">
    <source>
        <dbReference type="ARBA" id="ARBA00007164"/>
    </source>
</evidence>
<evidence type="ECO:0000256" key="8">
    <source>
        <dbReference type="RuleBase" id="RU004016"/>
    </source>
</evidence>
<dbReference type="PRINTS" id="PR00725">
    <property type="entry name" value="DADACBPTASE1"/>
</dbReference>
<dbReference type="Proteomes" id="UP001312865">
    <property type="component" value="Unassembled WGS sequence"/>
</dbReference>
<evidence type="ECO:0000256" key="5">
    <source>
        <dbReference type="ARBA" id="ARBA00022960"/>
    </source>
</evidence>
<sequence length="432" mass="48524">MNKKILIFCLFLITPFILPHHTQANESLALNADAAILVEADTGKILYKQNEDQPLGIASMTKMMTEYLVLEAIHTGKISWDDTYTASEKVYTLANTPGLSNVPLQKGEAYSVKELYEAMVIKSANGASIALSEMVGGSEGEFVEMMNEKAETLNLKHYQFVNSTGLSNEDMMGLHPEGTGLHDENMLSAQDTATLAYHLIRDFPEVLETASLPTKTFREGTAEAFLMENTNIMLKGFPYAYEGMDGLKTGTTPFAGPTFTGTALKNGIRYITVIMNAKDDQNQPSSIDRFLQTTQLLDYGFNEHGAIEFTLDDYQSPQERVIQVSGGKVTSINYYSDETLNIRMNLTKKDKMLLNLVMDEEKLTEEGKLKAPVEKGEKIGEMTLQHPSTDEYIIEKPNENYRINVYAAESVKEESWITRFFRSIQELFKKFF</sequence>
<dbReference type="GO" id="GO:0016787">
    <property type="term" value="F:hydrolase activity"/>
    <property type="evidence" value="ECO:0007669"/>
    <property type="project" value="UniProtKB-KW"/>
</dbReference>
<keyword evidence="12" id="KW-1185">Reference proteome</keyword>
<dbReference type="InterPro" id="IPR012338">
    <property type="entry name" value="Beta-lactam/transpept-like"/>
</dbReference>
<keyword evidence="6" id="KW-0573">Peptidoglycan synthesis</keyword>
<evidence type="ECO:0000313" key="11">
    <source>
        <dbReference type="EMBL" id="MEI5907477.1"/>
    </source>
</evidence>
<organism evidence="11 12">
    <name type="scientific">Bacillus spongiae</name>
    <dbReference type="NCBI Taxonomy" id="2683610"/>
    <lineage>
        <taxon>Bacteria</taxon>
        <taxon>Bacillati</taxon>
        <taxon>Bacillota</taxon>
        <taxon>Bacilli</taxon>
        <taxon>Bacillales</taxon>
        <taxon>Bacillaceae</taxon>
        <taxon>Bacillus</taxon>
    </lineage>
</organism>
<comment type="function">
    <text evidence="1">Removes C-terminal D-alanyl residues from sugar-peptide cell wall precursors.</text>
</comment>
<name>A0ABU8HDY1_9BACI</name>
<evidence type="ECO:0000256" key="3">
    <source>
        <dbReference type="ARBA" id="ARBA00022729"/>
    </source>
</evidence>
<comment type="caution">
    <text evidence="11">The sequence shown here is derived from an EMBL/GenBank/DDBJ whole genome shotgun (WGS) entry which is preliminary data.</text>
</comment>
<dbReference type="Pfam" id="PF00768">
    <property type="entry name" value="Peptidase_S11"/>
    <property type="match status" value="1"/>
</dbReference>
<evidence type="ECO:0000259" key="10">
    <source>
        <dbReference type="Pfam" id="PF00768"/>
    </source>
</evidence>
<dbReference type="PANTHER" id="PTHR21581">
    <property type="entry name" value="D-ALANYL-D-ALANINE CARBOXYPEPTIDASE"/>
    <property type="match status" value="1"/>
</dbReference>
<dbReference type="InterPro" id="IPR018044">
    <property type="entry name" value="Peptidase_S11"/>
</dbReference>
<evidence type="ECO:0000256" key="7">
    <source>
        <dbReference type="ARBA" id="ARBA00023316"/>
    </source>
</evidence>
<dbReference type="InterPro" id="IPR001967">
    <property type="entry name" value="Peptidase_S11_N"/>
</dbReference>
<gene>
    <name evidence="11" type="ORF">WAK64_10450</name>
</gene>
<evidence type="ECO:0000256" key="4">
    <source>
        <dbReference type="ARBA" id="ARBA00022801"/>
    </source>
</evidence>
<feature type="domain" description="Peptidase S11 D-alanyl-D-alanine carboxypeptidase A N-terminal" evidence="10">
    <location>
        <begin position="24"/>
        <end position="278"/>
    </location>
</feature>
<evidence type="ECO:0000256" key="1">
    <source>
        <dbReference type="ARBA" id="ARBA00003217"/>
    </source>
</evidence>
<keyword evidence="7" id="KW-0961">Cell wall biogenesis/degradation</keyword>
<comment type="similarity">
    <text evidence="2 8">Belongs to the peptidase S11 family.</text>
</comment>
<dbReference type="SUPFAM" id="SSF56601">
    <property type="entry name" value="beta-lactamase/transpeptidase-like"/>
    <property type="match status" value="1"/>
</dbReference>
<dbReference type="SUPFAM" id="SSF69189">
    <property type="entry name" value="Penicillin-binding protein associated domain"/>
    <property type="match status" value="1"/>
</dbReference>
<keyword evidence="5" id="KW-0133">Cell shape</keyword>
<dbReference type="InterPro" id="IPR015956">
    <property type="entry name" value="Peniciliin-bd_prot_C_sf"/>
</dbReference>
<evidence type="ECO:0000256" key="6">
    <source>
        <dbReference type="ARBA" id="ARBA00022984"/>
    </source>
</evidence>
<keyword evidence="3 9" id="KW-0732">Signal</keyword>
<proteinExistence type="inferred from homology"/>
<feature type="signal peptide" evidence="9">
    <location>
        <begin position="1"/>
        <end position="24"/>
    </location>
</feature>
<accession>A0ABU8HDY1</accession>
<evidence type="ECO:0000256" key="9">
    <source>
        <dbReference type="SAM" id="SignalP"/>
    </source>
</evidence>
<dbReference type="InterPro" id="IPR037167">
    <property type="entry name" value="Peptidase_S11_C_sf"/>
</dbReference>
<reference evidence="11 12" key="1">
    <citation type="journal article" date="2018" name="J. Microbiol.">
        <title>Bacillus spongiae sp. nov., isolated from sponge of Jeju Island.</title>
        <authorList>
            <person name="Lee G.E."/>
            <person name="Im W.T."/>
            <person name="Park J.S."/>
        </authorList>
    </citation>
    <scope>NUCLEOTIDE SEQUENCE [LARGE SCALE GENOMIC DNA]</scope>
    <source>
        <strain evidence="11 12">135PIL107-10</strain>
    </source>
</reference>
<keyword evidence="4 11" id="KW-0378">Hydrolase</keyword>
<evidence type="ECO:0000313" key="12">
    <source>
        <dbReference type="Proteomes" id="UP001312865"/>
    </source>
</evidence>
<dbReference type="EMBL" id="JBBAXC010000007">
    <property type="protein sequence ID" value="MEI5907477.1"/>
    <property type="molecule type" value="Genomic_DNA"/>
</dbReference>